<organism evidence="2">
    <name type="scientific">Albugo laibachii Nc14</name>
    <dbReference type="NCBI Taxonomy" id="890382"/>
    <lineage>
        <taxon>Eukaryota</taxon>
        <taxon>Sar</taxon>
        <taxon>Stramenopiles</taxon>
        <taxon>Oomycota</taxon>
        <taxon>Peronosporomycetes</taxon>
        <taxon>Albuginales</taxon>
        <taxon>Albuginaceae</taxon>
        <taxon>Albugo</taxon>
    </lineage>
</organism>
<feature type="region of interest" description="Disordered" evidence="1">
    <location>
        <begin position="106"/>
        <end position="125"/>
    </location>
</feature>
<sequence>MKVEMLEAINMCIEAINMCTEAWGNVKESTIRNCLQHCNIQYRSISTPIFTANMIDEPALIQELNDQLALFPFSNLMDINFLLSQPYESETYILPSDDEIIQQVKDQEQENLSSEEMDDSNEPKKVSPLEALRLLDLIELSLLQKNSKFERSLLRQCCLQGRELARDICIVFVVLQK</sequence>
<evidence type="ECO:0000256" key="1">
    <source>
        <dbReference type="SAM" id="MobiDB-lite"/>
    </source>
</evidence>
<protein>
    <submittedName>
        <fullName evidence="2">AlNc14C102G6092 protein</fullName>
    </submittedName>
</protein>
<dbReference type="EMBL" id="FR824147">
    <property type="protein sequence ID" value="CCA20748.1"/>
    <property type="molecule type" value="Genomic_DNA"/>
</dbReference>
<reference evidence="2" key="1">
    <citation type="journal article" date="2011" name="PLoS Biol.">
        <title>Gene gain and loss during evolution of obligate parasitism in the white rust pathogen of Arabidopsis thaliana.</title>
        <authorList>
            <person name="Kemen E."/>
            <person name="Gardiner A."/>
            <person name="Schultz-Larsen T."/>
            <person name="Kemen A.C."/>
            <person name="Balmuth A.L."/>
            <person name="Robert-Seilaniantz A."/>
            <person name="Bailey K."/>
            <person name="Holub E."/>
            <person name="Studholme D.J."/>
            <person name="Maclean D."/>
            <person name="Jones J.D."/>
        </authorList>
    </citation>
    <scope>NUCLEOTIDE SEQUENCE</scope>
</reference>
<reference evidence="2" key="2">
    <citation type="submission" date="2011-02" db="EMBL/GenBank/DDBJ databases">
        <authorList>
            <person name="MacLean D."/>
        </authorList>
    </citation>
    <scope>NUCLEOTIDE SEQUENCE</scope>
</reference>
<dbReference type="AlphaFoldDB" id="F0WHL0"/>
<gene>
    <name evidence="2" type="primary">AlNc14C102G6092</name>
    <name evidence="2" type="ORF">ALNC14_068910</name>
</gene>
<evidence type="ECO:0000313" key="2">
    <source>
        <dbReference type="EMBL" id="CCA20748.1"/>
    </source>
</evidence>
<name>F0WHL0_9STRA</name>
<dbReference type="HOGENOM" id="CLU_1520529_0_0_1"/>
<accession>F0WHL0</accession>
<proteinExistence type="predicted"/>